<evidence type="ECO:0000256" key="11">
    <source>
        <dbReference type="SAM" id="MobiDB-lite"/>
    </source>
</evidence>
<organism evidence="12 13">
    <name type="scientific">Porites evermanni</name>
    <dbReference type="NCBI Taxonomy" id="104178"/>
    <lineage>
        <taxon>Eukaryota</taxon>
        <taxon>Metazoa</taxon>
        <taxon>Cnidaria</taxon>
        <taxon>Anthozoa</taxon>
        <taxon>Hexacorallia</taxon>
        <taxon>Scleractinia</taxon>
        <taxon>Fungiina</taxon>
        <taxon>Poritidae</taxon>
        <taxon>Porites</taxon>
    </lineage>
</organism>
<keyword evidence="7 10" id="KW-0256">Endoplasmic reticulum</keyword>
<feature type="region of interest" description="Disordered" evidence="11">
    <location>
        <begin position="1"/>
        <end position="25"/>
    </location>
</feature>
<evidence type="ECO:0000256" key="7">
    <source>
        <dbReference type="ARBA" id="ARBA00022824"/>
    </source>
</evidence>
<evidence type="ECO:0000256" key="2">
    <source>
        <dbReference type="ARBA" id="ARBA00004922"/>
    </source>
</evidence>
<dbReference type="Proteomes" id="UP001159427">
    <property type="component" value="Unassembled WGS sequence"/>
</dbReference>
<evidence type="ECO:0000256" key="3">
    <source>
        <dbReference type="ARBA" id="ARBA00007063"/>
    </source>
</evidence>
<gene>
    <name evidence="12" type="ORF">PEVE_00044584</name>
</gene>
<evidence type="ECO:0000313" key="12">
    <source>
        <dbReference type="EMBL" id="CAH3148408.1"/>
    </source>
</evidence>
<keyword evidence="8 10" id="KW-1133">Transmembrane helix</keyword>
<evidence type="ECO:0000256" key="8">
    <source>
        <dbReference type="ARBA" id="ARBA00022989"/>
    </source>
</evidence>
<dbReference type="EC" id="2.4.1.-" evidence="10"/>
<accession>A0ABN8PPW6</accession>
<protein>
    <recommendedName>
        <fullName evidence="10">Mannosyltransferase</fullName>
        <ecNumber evidence="10">2.4.1.-</ecNumber>
    </recommendedName>
</protein>
<comment type="pathway">
    <text evidence="2">Protein modification; protein glycosylation.</text>
</comment>
<feature type="transmembrane region" description="Helical" evidence="10">
    <location>
        <begin position="283"/>
        <end position="307"/>
    </location>
</feature>
<evidence type="ECO:0000256" key="4">
    <source>
        <dbReference type="ARBA" id="ARBA00022676"/>
    </source>
</evidence>
<feature type="transmembrane region" description="Helical" evidence="10">
    <location>
        <begin position="350"/>
        <end position="369"/>
    </location>
</feature>
<keyword evidence="4 10" id="KW-0328">Glycosyltransferase</keyword>
<evidence type="ECO:0000256" key="1">
    <source>
        <dbReference type="ARBA" id="ARBA00004477"/>
    </source>
</evidence>
<dbReference type="PANTHER" id="PTHR22760:SF2">
    <property type="entry name" value="ALPHA-1,2-MANNOSYLTRANSFERASE ALG9"/>
    <property type="match status" value="1"/>
</dbReference>
<evidence type="ECO:0000313" key="13">
    <source>
        <dbReference type="Proteomes" id="UP001159427"/>
    </source>
</evidence>
<evidence type="ECO:0000256" key="9">
    <source>
        <dbReference type="ARBA" id="ARBA00023136"/>
    </source>
</evidence>
<feature type="transmembrane region" description="Helical" evidence="10">
    <location>
        <begin position="220"/>
        <end position="239"/>
    </location>
</feature>
<comment type="subcellular location">
    <subcellularLocation>
        <location evidence="1 10">Endoplasmic reticulum membrane</location>
        <topology evidence="1 10">Multi-pass membrane protein</topology>
    </subcellularLocation>
</comment>
<sequence length="593" mass="68142">MAARRQKSGLSATSSESPTDAASSVDDDFEKKLAYSDKSVWSPRPYTIFKLLLSARFCSAFLSNISDCDETFNYWEPVSTKFNGSFLMHTTLGFLTMGSFHFDSQVMFFLSEIKIKLICVLSHWSFVDNFRGIMRQFGNHVARIAAVFMIFSTGMFISAAAFLPSTFAMYMVLLSYGGWFAGNYVVAVLATAAGAIIGWPFSAVLGLPIAWDILIRQRKYMYFVQLCLIALIAILGPLAYIDSHFYGRTVIAPLNIVFYNVFGKGGPSLYGIEPWTFYFLNGFLNFNIVFPMALLALPVCAFVKFIVAQTQEKKFPSSVLPVWLALTGMYIWILIFFTRPHKEERFLFPIYPFVCVYGAVTLTETQKLFHFLFFSNMRQHYAASSTWFAVFVSVLFSLLSLSRSSALYYGYHAPLDLYVELNHMSSTLEHPFPANKRINLCVGKEWYRYPSSFFLPSERWYLQFIRSEFRGQLPKPYSNAPNASKIIPTQMNDMNEEEPSRYISVTKCDFLVDLETGRETEREPDFAKRTKEWEVLLKKPFLDAERSHRVFRAFYIPFVSYRYTTYLNYVLLRSLRKTSAKSKKGKDKEESAS</sequence>
<evidence type="ECO:0000256" key="5">
    <source>
        <dbReference type="ARBA" id="ARBA00022679"/>
    </source>
</evidence>
<dbReference type="PANTHER" id="PTHR22760">
    <property type="entry name" value="GLYCOSYLTRANSFERASE"/>
    <property type="match status" value="1"/>
</dbReference>
<keyword evidence="6 10" id="KW-0812">Transmembrane</keyword>
<feature type="transmembrane region" description="Helical" evidence="10">
    <location>
        <begin position="184"/>
        <end position="208"/>
    </location>
</feature>
<feature type="transmembrane region" description="Helical" evidence="10">
    <location>
        <begin position="381"/>
        <end position="401"/>
    </location>
</feature>
<keyword evidence="5" id="KW-0808">Transferase</keyword>
<dbReference type="Pfam" id="PF03901">
    <property type="entry name" value="Glyco_transf_22"/>
    <property type="match status" value="2"/>
</dbReference>
<proteinExistence type="inferred from homology"/>
<keyword evidence="13" id="KW-1185">Reference proteome</keyword>
<name>A0ABN8PPW6_9CNID</name>
<dbReference type="InterPro" id="IPR005599">
    <property type="entry name" value="GPI_mannosylTrfase"/>
</dbReference>
<evidence type="ECO:0000256" key="10">
    <source>
        <dbReference type="RuleBase" id="RU363075"/>
    </source>
</evidence>
<reference evidence="12 13" key="1">
    <citation type="submission" date="2022-05" db="EMBL/GenBank/DDBJ databases">
        <authorList>
            <consortium name="Genoscope - CEA"/>
            <person name="William W."/>
        </authorList>
    </citation>
    <scope>NUCLEOTIDE SEQUENCE [LARGE SCALE GENOMIC DNA]</scope>
</reference>
<feature type="transmembrane region" description="Helical" evidence="10">
    <location>
        <begin position="319"/>
        <end position="338"/>
    </location>
</feature>
<comment type="caution">
    <text evidence="12">The sequence shown here is derived from an EMBL/GenBank/DDBJ whole genome shotgun (WGS) entry which is preliminary data.</text>
</comment>
<dbReference type="EMBL" id="CALNXI010000950">
    <property type="protein sequence ID" value="CAH3148408.1"/>
    <property type="molecule type" value="Genomic_DNA"/>
</dbReference>
<feature type="compositionally biased region" description="Polar residues" evidence="11">
    <location>
        <begin position="8"/>
        <end position="22"/>
    </location>
</feature>
<evidence type="ECO:0000256" key="6">
    <source>
        <dbReference type="ARBA" id="ARBA00022692"/>
    </source>
</evidence>
<feature type="transmembrane region" description="Helical" evidence="10">
    <location>
        <begin position="141"/>
        <end position="164"/>
    </location>
</feature>
<comment type="similarity">
    <text evidence="3 10">Belongs to the glycosyltransferase 22 family.</text>
</comment>
<keyword evidence="9 10" id="KW-0472">Membrane</keyword>